<dbReference type="RefSeq" id="WP_321536180.1">
    <property type="nucleotide sequence ID" value="NZ_JARGDL010000013.1"/>
</dbReference>
<proteinExistence type="predicted"/>
<dbReference type="EMBL" id="JARGDL010000013">
    <property type="protein sequence ID" value="MDF1612409.1"/>
    <property type="molecule type" value="Genomic_DNA"/>
</dbReference>
<comment type="caution">
    <text evidence="2">The sequence shown here is derived from an EMBL/GenBank/DDBJ whole genome shotgun (WGS) entry which is preliminary data.</text>
</comment>
<keyword evidence="1" id="KW-1133">Transmembrane helix</keyword>
<organism evidence="2 3">
    <name type="scientific">Stygiobacter electus</name>
    <dbReference type="NCBI Taxonomy" id="3032292"/>
    <lineage>
        <taxon>Bacteria</taxon>
        <taxon>Pseudomonadati</taxon>
        <taxon>Ignavibacteriota</taxon>
        <taxon>Ignavibacteria</taxon>
        <taxon>Ignavibacteriales</taxon>
        <taxon>Melioribacteraceae</taxon>
        <taxon>Stygiobacter</taxon>
    </lineage>
</organism>
<gene>
    <name evidence="2" type="ORF">P0M35_09620</name>
</gene>
<feature type="transmembrane region" description="Helical" evidence="1">
    <location>
        <begin position="12"/>
        <end position="31"/>
    </location>
</feature>
<keyword evidence="3" id="KW-1185">Reference proteome</keyword>
<dbReference type="AlphaFoldDB" id="A0AAE3P152"/>
<keyword evidence="1" id="KW-0472">Membrane</keyword>
<dbReference type="Proteomes" id="UP001221302">
    <property type="component" value="Unassembled WGS sequence"/>
</dbReference>
<evidence type="ECO:0000256" key="1">
    <source>
        <dbReference type="SAM" id="Phobius"/>
    </source>
</evidence>
<evidence type="ECO:0000313" key="2">
    <source>
        <dbReference type="EMBL" id="MDF1612409.1"/>
    </source>
</evidence>
<protein>
    <submittedName>
        <fullName evidence="2">Uncharacterized protein</fullName>
    </submittedName>
</protein>
<keyword evidence="1" id="KW-0812">Transmembrane</keyword>
<evidence type="ECO:0000313" key="3">
    <source>
        <dbReference type="Proteomes" id="UP001221302"/>
    </source>
</evidence>
<accession>A0AAE3P152</accession>
<reference evidence="2" key="1">
    <citation type="submission" date="2023-03" db="EMBL/GenBank/DDBJ databases">
        <title>Stygiobacter electus gen. nov., sp. nov., facultatively anaerobic thermotolerant bacterium of the class Ignavibacteria from a well of Yessentuki mineral water deposit.</title>
        <authorList>
            <person name="Podosokorskaya O.A."/>
            <person name="Elcheninov A.G."/>
            <person name="Petrova N.F."/>
            <person name="Zavarzina D.G."/>
            <person name="Kublanov I.V."/>
            <person name="Merkel A.Y."/>
        </authorList>
    </citation>
    <scope>NUCLEOTIDE SEQUENCE</scope>
    <source>
        <strain evidence="2">09-Me</strain>
    </source>
</reference>
<name>A0AAE3P152_9BACT</name>
<sequence>MEKLNRKKFFSFITKTVFFTAVVSFLPTKFLNSVSKASEEKVNIKINPEAIKRNKV</sequence>